<sequence length="552" mass="60454">MYKGGNSFLKASDLFVQCLENEGVEYIFGIPGEENTDLIDSLIGSKIEFVLVHHEQAAAFMADVYGRLTGKPGVCLATLGPGATNLLTGIGDAYLDRSPVVAITGQAGLDRIHKESHQYVDIIGVFEKVTKWNQQIRVPKTIPEIIRKAFKVAVSEKPGAVHIELPEDIAMADTEGKPLQVTPIPLSCPDEAEIKKAAEIINRASKPIILAGNGVIRDKASESLRKFAEEKNIPVVNTFMSKGVLPSDHPLTLFTVGMQAKDYVLCGFDQADLIITIGYDFVEYLPKYWNDEAMNLIVHIDSLSAEVDEYYPLAAELVGNVGRAVELLSPHVEKKELWPGVKKLKAQLDEKLHADDEVSGSPVKPQHILADIKKAGKEEAIIISDVGAHKVWVARMYQPDQPNHTIISNGWASMGIAVPGAIAAKLAHPDKPVIAVTGDGGFLMNGVELATAKRLGLAFVVVIFHDSKFGLIEWKQLNKFNRTNDIQFKDPDFMEFAESFGAKGVKVKHSDELLPALKDALNSKEIVLIDVDVDYSENVKLSKTLGDYICKL</sequence>
<dbReference type="GO" id="GO:0003984">
    <property type="term" value="F:acetolactate synthase activity"/>
    <property type="evidence" value="ECO:0007669"/>
    <property type="project" value="TreeGrafter"/>
</dbReference>
<reference evidence="7 8" key="1">
    <citation type="submission" date="2015-09" db="EMBL/GenBank/DDBJ databases">
        <title>Genome sequencing project for genomic taxonomy and phylogenomics of Bacillus-like bacteria.</title>
        <authorList>
            <person name="Liu B."/>
            <person name="Wang J."/>
            <person name="Zhu Y."/>
            <person name="Liu G."/>
            <person name="Chen Q."/>
            <person name="Chen Z."/>
            <person name="Lan J."/>
            <person name="Che J."/>
            <person name="Ge C."/>
            <person name="Shi H."/>
            <person name="Pan Z."/>
            <person name="Liu X."/>
        </authorList>
    </citation>
    <scope>NUCLEOTIDE SEQUENCE [LARGE SCALE GENOMIC DNA]</scope>
    <source>
        <strain evidence="7 8">LMG 18435</strain>
    </source>
</reference>
<evidence type="ECO:0000313" key="7">
    <source>
        <dbReference type="EMBL" id="KQL51240.1"/>
    </source>
</evidence>
<dbReference type="PATRIC" id="fig|157838.3.peg.4371"/>
<dbReference type="InterPro" id="IPR000399">
    <property type="entry name" value="TPP-bd_CS"/>
</dbReference>
<feature type="domain" description="Thiamine pyrophosphate enzyme TPP-binding" evidence="5">
    <location>
        <begin position="385"/>
        <end position="531"/>
    </location>
</feature>
<comment type="caution">
    <text evidence="7">The sequence shown here is derived from an EMBL/GenBank/DDBJ whole genome shotgun (WGS) entry which is preliminary data.</text>
</comment>
<dbReference type="Pfam" id="PF02776">
    <property type="entry name" value="TPP_enzyme_N"/>
    <property type="match status" value="1"/>
</dbReference>
<dbReference type="EMBL" id="LJJC01000006">
    <property type="protein sequence ID" value="KQL51240.1"/>
    <property type="molecule type" value="Genomic_DNA"/>
</dbReference>
<evidence type="ECO:0000313" key="8">
    <source>
        <dbReference type="Proteomes" id="UP000051888"/>
    </source>
</evidence>
<dbReference type="Pfam" id="PF00205">
    <property type="entry name" value="TPP_enzyme_M"/>
    <property type="match status" value="1"/>
</dbReference>
<evidence type="ECO:0000259" key="4">
    <source>
        <dbReference type="Pfam" id="PF00205"/>
    </source>
</evidence>
<dbReference type="GO" id="GO:0009097">
    <property type="term" value="P:isoleucine biosynthetic process"/>
    <property type="evidence" value="ECO:0007669"/>
    <property type="project" value="TreeGrafter"/>
</dbReference>
<dbReference type="Gene3D" id="3.40.50.970">
    <property type="match status" value="2"/>
</dbReference>
<proteinExistence type="inferred from homology"/>
<evidence type="ECO:0000256" key="3">
    <source>
        <dbReference type="RuleBase" id="RU362132"/>
    </source>
</evidence>
<dbReference type="NCBIfam" id="NF006187">
    <property type="entry name" value="PRK08322.1"/>
    <property type="match status" value="1"/>
</dbReference>
<dbReference type="InterPro" id="IPR045229">
    <property type="entry name" value="TPP_enz"/>
</dbReference>
<evidence type="ECO:0000259" key="5">
    <source>
        <dbReference type="Pfam" id="PF02775"/>
    </source>
</evidence>
<dbReference type="InterPro" id="IPR012000">
    <property type="entry name" value="Thiamin_PyroP_enz_cen_dom"/>
</dbReference>
<name>A0A0Q3TAS3_9BACI</name>
<dbReference type="AlphaFoldDB" id="A0A0Q3TAS3"/>
<dbReference type="InterPro" id="IPR029061">
    <property type="entry name" value="THDP-binding"/>
</dbReference>
<dbReference type="Gene3D" id="3.40.50.1220">
    <property type="entry name" value="TPP-binding domain"/>
    <property type="match status" value="1"/>
</dbReference>
<dbReference type="PANTHER" id="PTHR18968">
    <property type="entry name" value="THIAMINE PYROPHOSPHATE ENZYMES"/>
    <property type="match status" value="1"/>
</dbReference>
<dbReference type="GO" id="GO:0005948">
    <property type="term" value="C:acetolactate synthase complex"/>
    <property type="evidence" value="ECO:0007669"/>
    <property type="project" value="TreeGrafter"/>
</dbReference>
<dbReference type="CDD" id="cd07035">
    <property type="entry name" value="TPP_PYR_POX_like"/>
    <property type="match status" value="1"/>
</dbReference>
<evidence type="ECO:0000259" key="6">
    <source>
        <dbReference type="Pfam" id="PF02776"/>
    </source>
</evidence>
<protein>
    <submittedName>
        <fullName evidence="7">Acetolactate synthase</fullName>
    </submittedName>
</protein>
<dbReference type="InterPro" id="IPR012001">
    <property type="entry name" value="Thiamin_PyroP_enz_TPP-bd_dom"/>
</dbReference>
<evidence type="ECO:0000256" key="2">
    <source>
        <dbReference type="ARBA" id="ARBA00023052"/>
    </source>
</evidence>
<keyword evidence="2 3" id="KW-0786">Thiamine pyrophosphate</keyword>
<feature type="domain" description="Thiamine pyrophosphate enzyme N-terminal TPP-binding" evidence="6">
    <location>
        <begin position="10"/>
        <end position="122"/>
    </location>
</feature>
<dbReference type="STRING" id="157838.AN964_19800"/>
<comment type="similarity">
    <text evidence="1 3">Belongs to the TPP enzyme family.</text>
</comment>
<dbReference type="PROSITE" id="PS00187">
    <property type="entry name" value="TPP_ENZYMES"/>
    <property type="match status" value="1"/>
</dbReference>
<dbReference type="PANTHER" id="PTHR18968:SF129">
    <property type="entry name" value="ACETOLACTATE SYNTHASE"/>
    <property type="match status" value="1"/>
</dbReference>
<dbReference type="SUPFAM" id="SSF52518">
    <property type="entry name" value="Thiamin diphosphate-binding fold (THDP-binding)"/>
    <property type="match status" value="2"/>
</dbReference>
<organism evidence="7 8">
    <name type="scientific">Heyndrickxia shackletonii</name>
    <dbReference type="NCBI Taxonomy" id="157838"/>
    <lineage>
        <taxon>Bacteria</taxon>
        <taxon>Bacillati</taxon>
        <taxon>Bacillota</taxon>
        <taxon>Bacilli</taxon>
        <taxon>Bacillales</taxon>
        <taxon>Bacillaceae</taxon>
        <taxon>Heyndrickxia</taxon>
    </lineage>
</organism>
<dbReference type="GO" id="GO:0050660">
    <property type="term" value="F:flavin adenine dinucleotide binding"/>
    <property type="evidence" value="ECO:0007669"/>
    <property type="project" value="TreeGrafter"/>
</dbReference>
<dbReference type="Proteomes" id="UP000051888">
    <property type="component" value="Unassembled WGS sequence"/>
</dbReference>
<gene>
    <name evidence="7" type="ORF">AN964_19800</name>
</gene>
<feature type="domain" description="Thiamine pyrophosphate enzyme central" evidence="4">
    <location>
        <begin position="194"/>
        <end position="326"/>
    </location>
</feature>
<dbReference type="FunFam" id="3.40.50.970:FF:000007">
    <property type="entry name" value="Acetolactate synthase"/>
    <property type="match status" value="1"/>
</dbReference>
<dbReference type="GO" id="GO:0009099">
    <property type="term" value="P:L-valine biosynthetic process"/>
    <property type="evidence" value="ECO:0007669"/>
    <property type="project" value="TreeGrafter"/>
</dbReference>
<dbReference type="GO" id="GO:0030976">
    <property type="term" value="F:thiamine pyrophosphate binding"/>
    <property type="evidence" value="ECO:0007669"/>
    <property type="project" value="InterPro"/>
</dbReference>
<accession>A0A0Q3TAS3</accession>
<dbReference type="SUPFAM" id="SSF52467">
    <property type="entry name" value="DHS-like NAD/FAD-binding domain"/>
    <property type="match status" value="1"/>
</dbReference>
<dbReference type="GO" id="GO:0000287">
    <property type="term" value="F:magnesium ion binding"/>
    <property type="evidence" value="ECO:0007669"/>
    <property type="project" value="InterPro"/>
</dbReference>
<keyword evidence="8" id="KW-1185">Reference proteome</keyword>
<evidence type="ECO:0000256" key="1">
    <source>
        <dbReference type="ARBA" id="ARBA00007812"/>
    </source>
</evidence>
<dbReference type="InterPro" id="IPR011766">
    <property type="entry name" value="TPP_enzyme_TPP-bd"/>
</dbReference>
<dbReference type="Pfam" id="PF02775">
    <property type="entry name" value="TPP_enzyme_C"/>
    <property type="match status" value="1"/>
</dbReference>
<dbReference type="InterPro" id="IPR029035">
    <property type="entry name" value="DHS-like_NAD/FAD-binding_dom"/>
</dbReference>